<evidence type="ECO:0000256" key="1">
    <source>
        <dbReference type="ARBA" id="ARBA00009679"/>
    </source>
</evidence>
<dbReference type="Gene3D" id="2.40.50.140">
    <property type="entry name" value="Nucleic acid-binding proteins"/>
    <property type="match status" value="1"/>
</dbReference>
<dbReference type="Proteomes" id="UP000559256">
    <property type="component" value="Unassembled WGS sequence"/>
</dbReference>
<keyword evidence="5" id="KW-1185">Reference proteome</keyword>
<dbReference type="InterPro" id="IPR015408">
    <property type="entry name" value="Znf_Mcm10/DnaG"/>
</dbReference>
<dbReference type="PANTHER" id="PTHR13454:SF11">
    <property type="entry name" value="PROTEIN MCM10 HOMOLOG"/>
    <property type="match status" value="1"/>
</dbReference>
<feature type="compositionally biased region" description="Basic and acidic residues" evidence="2">
    <location>
        <begin position="305"/>
        <end position="320"/>
    </location>
</feature>
<protein>
    <recommendedName>
        <fullName evidence="3">Zinc finger Mcm10/DnaG-type domain-containing protein</fullName>
    </recommendedName>
</protein>
<gene>
    <name evidence="4" type="ORF">D9758_015213</name>
</gene>
<organism evidence="4 5">
    <name type="scientific">Tetrapyrgos nigripes</name>
    <dbReference type="NCBI Taxonomy" id="182062"/>
    <lineage>
        <taxon>Eukaryota</taxon>
        <taxon>Fungi</taxon>
        <taxon>Dikarya</taxon>
        <taxon>Basidiomycota</taxon>
        <taxon>Agaricomycotina</taxon>
        <taxon>Agaricomycetes</taxon>
        <taxon>Agaricomycetidae</taxon>
        <taxon>Agaricales</taxon>
        <taxon>Marasmiineae</taxon>
        <taxon>Marasmiaceae</taxon>
        <taxon>Tetrapyrgos</taxon>
    </lineage>
</organism>
<comment type="similarity">
    <text evidence="1">Belongs to the MCM10 family.</text>
</comment>
<dbReference type="GO" id="GO:0003688">
    <property type="term" value="F:DNA replication origin binding"/>
    <property type="evidence" value="ECO:0007669"/>
    <property type="project" value="TreeGrafter"/>
</dbReference>
<feature type="domain" description="Zinc finger Mcm10/DnaG-type" evidence="3">
    <location>
        <begin position="240"/>
        <end position="283"/>
    </location>
</feature>
<name>A0A8H5CJU5_9AGAR</name>
<evidence type="ECO:0000259" key="3">
    <source>
        <dbReference type="Pfam" id="PF09329"/>
    </source>
</evidence>
<feature type="region of interest" description="Disordered" evidence="2">
    <location>
        <begin position="37"/>
        <end position="68"/>
    </location>
</feature>
<dbReference type="EMBL" id="JAACJM010000148">
    <property type="protein sequence ID" value="KAF5343131.1"/>
    <property type="molecule type" value="Genomic_DNA"/>
</dbReference>
<feature type="region of interest" description="Disordered" evidence="2">
    <location>
        <begin position="340"/>
        <end position="381"/>
    </location>
</feature>
<dbReference type="AlphaFoldDB" id="A0A8H5CJU5"/>
<dbReference type="OrthoDB" id="202825at2759"/>
<dbReference type="Pfam" id="PF09329">
    <property type="entry name" value="zf-primase"/>
    <property type="match status" value="1"/>
</dbReference>
<evidence type="ECO:0000313" key="4">
    <source>
        <dbReference type="EMBL" id="KAF5343131.1"/>
    </source>
</evidence>
<evidence type="ECO:0000313" key="5">
    <source>
        <dbReference type="Proteomes" id="UP000559256"/>
    </source>
</evidence>
<feature type="region of interest" description="Disordered" evidence="2">
    <location>
        <begin position="284"/>
        <end position="320"/>
    </location>
</feature>
<feature type="compositionally biased region" description="Basic and acidic residues" evidence="2">
    <location>
        <begin position="340"/>
        <end position="355"/>
    </location>
</feature>
<evidence type="ECO:0000256" key="2">
    <source>
        <dbReference type="SAM" id="MobiDB-lite"/>
    </source>
</evidence>
<dbReference type="GO" id="GO:0006270">
    <property type="term" value="P:DNA replication initiation"/>
    <property type="evidence" value="ECO:0007669"/>
    <property type="project" value="InterPro"/>
</dbReference>
<dbReference type="PANTHER" id="PTHR13454">
    <property type="entry name" value="PROTEIN MCM10 HOMOLOG"/>
    <property type="match status" value="1"/>
</dbReference>
<dbReference type="InterPro" id="IPR040184">
    <property type="entry name" value="Mcm10"/>
</dbReference>
<feature type="region of interest" description="Disordered" evidence="2">
    <location>
        <begin position="123"/>
        <end position="154"/>
    </location>
</feature>
<dbReference type="GO" id="GO:0043596">
    <property type="term" value="C:nuclear replication fork"/>
    <property type="evidence" value="ECO:0007669"/>
    <property type="project" value="TreeGrafter"/>
</dbReference>
<dbReference type="InterPro" id="IPR012340">
    <property type="entry name" value="NA-bd_OB-fold"/>
</dbReference>
<comment type="caution">
    <text evidence="4">The sequence shown here is derived from an EMBL/GenBank/DDBJ whole genome shotgun (WGS) entry which is preliminary data.</text>
</comment>
<proteinExistence type="inferred from homology"/>
<accession>A0A8H5CJU5</accession>
<reference evidence="4 5" key="1">
    <citation type="journal article" date="2020" name="ISME J.">
        <title>Uncovering the hidden diversity of litter-decomposition mechanisms in mushroom-forming fungi.</title>
        <authorList>
            <person name="Floudas D."/>
            <person name="Bentzer J."/>
            <person name="Ahren D."/>
            <person name="Johansson T."/>
            <person name="Persson P."/>
            <person name="Tunlid A."/>
        </authorList>
    </citation>
    <scope>NUCLEOTIDE SEQUENCE [LARGE SCALE GENOMIC DNA]</scope>
    <source>
        <strain evidence="4 5">CBS 291.85</strain>
    </source>
</reference>
<dbReference type="GO" id="GO:0003697">
    <property type="term" value="F:single-stranded DNA binding"/>
    <property type="evidence" value="ECO:0007669"/>
    <property type="project" value="InterPro"/>
</dbReference>
<sequence length="460" mass="50520">MVLVEWSWTWRMKVKKGVEDDTQVHQATRTSAFTERPHGWNVSSAVSSSKREEDQKAFHGAPPTTNRHLMTPTLDSLSQILASDSLSLITNCKVISKAGTMPHPPSCDWVTIAVVAERGPIKHGRAPVGVGKDEGEGKAKQRNRRNNTSEVDSGLQGKRYINMKLIDFGSRSSGSSSATGGKSVIRDAFLSLLLFEADGCDLHVKEEGKKPQKSTSDKPHPTTNILAITPESAESITTIGRAKDLGMCRVVRRDGKPCGARCDPRFNSVCDYHIEMAVKHARSGIPAGTSGLSTSAAVKRKHPSKHEGYDSKRQAKAQRIEKDEERLLKALLKRDRDGTEAILKKSKDGPKKTSDEVQAGNRSENDEDKRWRRRRKRTEEEVQDLGFDPALATMRTANSTTVCTISAQKKLDALTALHTSWKPKDINLGPLTGSKMRSGAFAHEFNVSPCRCQEAQGGAC</sequence>